<dbReference type="STRING" id="1798661.A3D65_00080"/>
<protein>
    <submittedName>
        <fullName evidence="1">Uncharacterized protein</fullName>
    </submittedName>
</protein>
<sequence length="239" mass="27074">MKNNEVVLILPENALASPENAEGTSQTSYEPGLGQLVFGNAHGEFDLGTNTRYASDGLYRISEALASRSPDAQAHGILGGAFGYGQDFKNGTFEMHPYWWGDCTCGFDEKDATWSEMYPHAASCFFNQYHLEDDRLDSAGVSFDERSNLMTKWAKTNGYADAPRGMAVYCDCGLGQEYEKWRKSNDHAPDCKEVLPNFRCDNLEIRWYKYIGRGMSVNREVSRKELREIFEKCRASFQQ</sequence>
<organism evidence="1 2">
    <name type="scientific">Candidatus Lloydbacteria bacterium RIFCSPHIGHO2_02_FULL_50_13</name>
    <dbReference type="NCBI Taxonomy" id="1798661"/>
    <lineage>
        <taxon>Bacteria</taxon>
        <taxon>Candidatus Lloydiibacteriota</taxon>
    </lineage>
</organism>
<dbReference type="AlphaFoldDB" id="A0A1G2DAF5"/>
<dbReference type="Proteomes" id="UP000177996">
    <property type="component" value="Unassembled WGS sequence"/>
</dbReference>
<gene>
    <name evidence="1" type="ORF">A3D65_00080</name>
</gene>
<name>A0A1G2DAF5_9BACT</name>
<reference evidence="1 2" key="1">
    <citation type="journal article" date="2016" name="Nat. Commun.">
        <title>Thousands of microbial genomes shed light on interconnected biogeochemical processes in an aquifer system.</title>
        <authorList>
            <person name="Anantharaman K."/>
            <person name="Brown C.T."/>
            <person name="Hug L.A."/>
            <person name="Sharon I."/>
            <person name="Castelle C.J."/>
            <person name="Probst A.J."/>
            <person name="Thomas B.C."/>
            <person name="Singh A."/>
            <person name="Wilkins M.J."/>
            <person name="Karaoz U."/>
            <person name="Brodie E.L."/>
            <person name="Williams K.H."/>
            <person name="Hubbard S.S."/>
            <person name="Banfield J.F."/>
        </authorList>
    </citation>
    <scope>NUCLEOTIDE SEQUENCE [LARGE SCALE GENOMIC DNA]</scope>
</reference>
<proteinExistence type="predicted"/>
<dbReference type="EMBL" id="MHLL01000014">
    <property type="protein sequence ID" value="OGZ09910.1"/>
    <property type="molecule type" value="Genomic_DNA"/>
</dbReference>
<evidence type="ECO:0000313" key="1">
    <source>
        <dbReference type="EMBL" id="OGZ09910.1"/>
    </source>
</evidence>
<evidence type="ECO:0000313" key="2">
    <source>
        <dbReference type="Proteomes" id="UP000177996"/>
    </source>
</evidence>
<comment type="caution">
    <text evidence="1">The sequence shown here is derived from an EMBL/GenBank/DDBJ whole genome shotgun (WGS) entry which is preliminary data.</text>
</comment>
<accession>A0A1G2DAF5</accession>